<accession>A0A345NNV9</accession>
<proteinExistence type="predicted"/>
<name>A0A345NNV9_9MICO</name>
<evidence type="ECO:0000313" key="2">
    <source>
        <dbReference type="Proteomes" id="UP000253790"/>
    </source>
</evidence>
<dbReference type="KEGG" id="orn:DV701_11845"/>
<dbReference type="AlphaFoldDB" id="A0A345NNV9"/>
<dbReference type="EMBL" id="CP031229">
    <property type="protein sequence ID" value="AXH96717.1"/>
    <property type="molecule type" value="Genomic_DNA"/>
</dbReference>
<keyword evidence="2" id="KW-1185">Reference proteome</keyword>
<reference evidence="1 2" key="1">
    <citation type="submission" date="2018-07" db="EMBL/GenBank/DDBJ databases">
        <title>Complete genome sequencing of Ornithinimicrobium sp. AMA3305.</title>
        <authorList>
            <person name="Bae J.-W."/>
        </authorList>
    </citation>
    <scope>NUCLEOTIDE SEQUENCE [LARGE SCALE GENOMIC DNA]</scope>
    <source>
        <strain evidence="1 2">AMA3305</strain>
    </source>
</reference>
<sequence>MRAAGAVSDPGALADQAPNVEMFDVAVADDEIVVVTLTCKESDGQNLADQEAAAAAASAAVLGAVTLLFPPAAVITDGALYNTVAARAKAVGL</sequence>
<evidence type="ECO:0000313" key="1">
    <source>
        <dbReference type="EMBL" id="AXH96717.1"/>
    </source>
</evidence>
<protein>
    <submittedName>
        <fullName evidence="1">Uncharacterized protein</fullName>
    </submittedName>
</protein>
<dbReference type="RefSeq" id="WP_114928512.1">
    <property type="nucleotide sequence ID" value="NZ_CP031229.1"/>
</dbReference>
<organism evidence="1 2">
    <name type="scientific">Ornithinimicrobium avium</name>
    <dbReference type="NCBI Taxonomy" id="2283195"/>
    <lineage>
        <taxon>Bacteria</taxon>
        <taxon>Bacillati</taxon>
        <taxon>Actinomycetota</taxon>
        <taxon>Actinomycetes</taxon>
        <taxon>Micrococcales</taxon>
        <taxon>Ornithinimicrobiaceae</taxon>
        <taxon>Ornithinimicrobium</taxon>
    </lineage>
</organism>
<gene>
    <name evidence="1" type="ORF">DV701_11845</name>
</gene>
<dbReference type="Proteomes" id="UP000253790">
    <property type="component" value="Chromosome"/>
</dbReference>